<dbReference type="EMBL" id="CP093245">
    <property type="protein sequence ID" value="UNH29389.1"/>
    <property type="molecule type" value="Genomic_DNA"/>
</dbReference>
<accession>A0A9Q8V2J4</accession>
<evidence type="ECO:0000256" key="2">
    <source>
        <dbReference type="ARBA" id="ARBA00022705"/>
    </source>
</evidence>
<dbReference type="InterPro" id="IPR036384">
    <property type="entry name" value="Tus_sf"/>
</dbReference>
<dbReference type="InterPro" id="IPR008865">
    <property type="entry name" value="DNA_replication_term_site-bd"/>
</dbReference>
<evidence type="ECO:0000256" key="1">
    <source>
        <dbReference type="ARBA" id="ARBA00022490"/>
    </source>
</evidence>
<dbReference type="Gene3D" id="3.30.54.10">
    <property type="match status" value="1"/>
</dbReference>
<evidence type="ECO:0000313" key="6">
    <source>
        <dbReference type="Proteomes" id="UP000829116"/>
    </source>
</evidence>
<evidence type="ECO:0000256" key="4">
    <source>
        <dbReference type="NCBIfam" id="TIGR02648"/>
    </source>
</evidence>
<evidence type="ECO:0000256" key="3">
    <source>
        <dbReference type="ARBA" id="ARBA00023125"/>
    </source>
</evidence>
<dbReference type="Pfam" id="PF05472">
    <property type="entry name" value="Ter"/>
    <property type="match status" value="1"/>
</dbReference>
<protein>
    <recommendedName>
        <fullName evidence="4">DNA replication terminus site-binding protein</fullName>
    </recommendedName>
</protein>
<dbReference type="Gene3D" id="3.50.14.10">
    <property type="entry name" value="Replication terminator Tus, domain 1 superfamily/Replication terminator Tus"/>
    <property type="match status" value="1"/>
</dbReference>
<sequence length="309" mass="35606">MAIMKPKLELNQCFNQLEQKIAEFSQLLRQQKLLAAKVFELPPVEKGQEHDEITQISVNTLEHKVALDKAIKLYNLLFIFDKSESVSSKAAIRLPGALCFSVSADNYQQLTALIDEINKLKHQLKYIVTKASGVDENKRFEFVHDNIHGLITLNAYRTLTYVKSPNSVRFGWANKKIINKITKAQMLDKLQFSYENSRTPAGYQPSEWLEQINQEIRLIASLREPVTLKTQRPVKVQPIARVWNSEQQKQTQYACPLPLLIFLIEPIENNIIIGDLKDYDASNITLRHKPKSKPLELLIPRLNLYRELS</sequence>
<evidence type="ECO:0000313" key="5">
    <source>
        <dbReference type="EMBL" id="UNH29389.1"/>
    </source>
</evidence>
<dbReference type="SUPFAM" id="SSF56596">
    <property type="entry name" value="Replication terminator protein (Tus)"/>
    <property type="match status" value="1"/>
</dbReference>
<proteinExistence type="predicted"/>
<keyword evidence="3" id="KW-0238">DNA-binding</keyword>
<keyword evidence="2" id="KW-0235">DNA replication</keyword>
<dbReference type="InterPro" id="IPR036381">
    <property type="entry name" value="Tus_dom1"/>
</dbReference>
<gene>
    <name evidence="5" type="primary">tus</name>
    <name evidence="5" type="ORF">MNY72_08190</name>
</gene>
<reference evidence="5" key="1">
    <citation type="submission" date="2022-03" db="EMBL/GenBank/DDBJ databases">
        <title>ESBL-producing Moellerella wisconsensis and Escherichia marmotae isolated from wild game meat.</title>
        <authorList>
            <person name="Biggel M."/>
        </authorList>
    </citation>
    <scope>NUCLEOTIDE SEQUENCE</scope>
    <source>
        <strain evidence="5">W51</strain>
    </source>
</reference>
<keyword evidence="1" id="KW-0963">Cytoplasm</keyword>
<organism evidence="5 6">
    <name type="scientific">Moellerella wisconsensis</name>
    <dbReference type="NCBI Taxonomy" id="158849"/>
    <lineage>
        <taxon>Bacteria</taxon>
        <taxon>Pseudomonadati</taxon>
        <taxon>Pseudomonadota</taxon>
        <taxon>Gammaproteobacteria</taxon>
        <taxon>Enterobacterales</taxon>
        <taxon>Morganellaceae</taxon>
        <taxon>Moellerella</taxon>
    </lineage>
</organism>
<dbReference type="GO" id="GO:0006274">
    <property type="term" value="P:DNA replication termination"/>
    <property type="evidence" value="ECO:0007669"/>
    <property type="project" value="UniProtKB-UniRule"/>
</dbReference>
<dbReference type="NCBIfam" id="TIGR02648">
    <property type="entry name" value="rep_term_tus"/>
    <property type="match status" value="1"/>
</dbReference>
<dbReference type="GO" id="GO:0005737">
    <property type="term" value="C:cytoplasm"/>
    <property type="evidence" value="ECO:0007669"/>
    <property type="project" value="InterPro"/>
</dbReference>
<dbReference type="GO" id="GO:0003677">
    <property type="term" value="F:DNA binding"/>
    <property type="evidence" value="ECO:0007669"/>
    <property type="project" value="UniProtKB-UniRule"/>
</dbReference>
<dbReference type="Proteomes" id="UP000829116">
    <property type="component" value="Chromosome"/>
</dbReference>
<name>A0A9Q8V2J4_9GAMM</name>
<dbReference type="AlphaFoldDB" id="A0A9Q8V2J4"/>